<keyword evidence="13" id="KW-0378">Hydrolase</keyword>
<feature type="domain" description="Ribonucleotide reductase alpha-helical" evidence="11">
    <location>
        <begin position="13"/>
        <end position="108"/>
    </location>
</feature>
<keyword evidence="7" id="KW-1015">Disulfide bond</keyword>
<dbReference type="GO" id="GO:0006508">
    <property type="term" value="P:proteolysis"/>
    <property type="evidence" value="ECO:0007669"/>
    <property type="project" value="UniProtKB-KW"/>
</dbReference>
<reference evidence="13 14" key="1">
    <citation type="submission" date="2018-06" db="EMBL/GenBank/DDBJ databases">
        <title>Lujinxingia sediminis gen. nov. sp. nov., a new facultative anaerobic member of the class Deltaproteobacteria, and proposal of Lujinxingaceae fam. nov.</title>
        <authorList>
            <person name="Guo L.-Y."/>
            <person name="Li C.-M."/>
            <person name="Wang S."/>
            <person name="Du Z.-J."/>
        </authorList>
    </citation>
    <scope>NUCLEOTIDE SEQUENCE [LARGE SCALE GENOMIC DNA]</scope>
    <source>
        <strain evidence="13 14">FA350</strain>
    </source>
</reference>
<keyword evidence="14" id="KW-1185">Reference proteome</keyword>
<comment type="cofactor">
    <cofactor evidence="1">
        <name>adenosylcob(III)alamin</name>
        <dbReference type="ChEBI" id="CHEBI:18408"/>
    </cofactor>
</comment>
<dbReference type="RefSeq" id="WP_111336512.1">
    <property type="nucleotide sequence ID" value="NZ_CP030032.1"/>
</dbReference>
<dbReference type="GO" id="GO:0006260">
    <property type="term" value="P:DNA replication"/>
    <property type="evidence" value="ECO:0007669"/>
    <property type="project" value="UniProtKB-KW"/>
</dbReference>
<dbReference type="GO" id="GO:0008233">
    <property type="term" value="F:peptidase activity"/>
    <property type="evidence" value="ECO:0007669"/>
    <property type="project" value="UniProtKB-KW"/>
</dbReference>
<keyword evidence="8" id="KW-0676">Redox-active center</keyword>
<dbReference type="Proteomes" id="UP000249799">
    <property type="component" value="Chromosome"/>
</dbReference>
<keyword evidence="13" id="KW-0645">Protease</keyword>
<dbReference type="InterPro" id="IPR050862">
    <property type="entry name" value="RdRp_reductase_class-2"/>
</dbReference>
<evidence type="ECO:0000256" key="3">
    <source>
        <dbReference type="ARBA" id="ARBA00012275"/>
    </source>
</evidence>
<evidence type="ECO:0000256" key="6">
    <source>
        <dbReference type="ARBA" id="ARBA00023002"/>
    </source>
</evidence>
<evidence type="ECO:0000256" key="4">
    <source>
        <dbReference type="ARBA" id="ARBA00022628"/>
    </source>
</evidence>
<evidence type="ECO:0000256" key="9">
    <source>
        <dbReference type="ARBA" id="ARBA00023285"/>
    </source>
</evidence>
<dbReference type="GO" id="GO:0008998">
    <property type="term" value="F:ribonucleoside-triphosphate reductase (thioredoxin) activity"/>
    <property type="evidence" value="ECO:0007669"/>
    <property type="project" value="UniProtKB-EC"/>
</dbReference>
<name>A0A2Z4FP82_9DELT</name>
<accession>A0A2Z4FP82</accession>
<comment type="similarity">
    <text evidence="2">Belongs to the class II ribonucleoside-triphosphate reductase family.</text>
</comment>
<organism evidence="13 14">
    <name type="scientific">Bradymonas sediminis</name>
    <dbReference type="NCBI Taxonomy" id="1548548"/>
    <lineage>
        <taxon>Bacteria</taxon>
        <taxon>Deltaproteobacteria</taxon>
        <taxon>Bradymonadales</taxon>
        <taxon>Bradymonadaceae</taxon>
        <taxon>Bradymonas</taxon>
    </lineage>
</organism>
<evidence type="ECO:0000256" key="1">
    <source>
        <dbReference type="ARBA" id="ARBA00001922"/>
    </source>
</evidence>
<dbReference type="EMBL" id="CP030032">
    <property type="protein sequence ID" value="AWV90827.1"/>
    <property type="molecule type" value="Genomic_DNA"/>
</dbReference>
<keyword evidence="9" id="KW-0170">Cobalt</keyword>
<dbReference type="Gene3D" id="3.20.70.20">
    <property type="match status" value="3"/>
</dbReference>
<evidence type="ECO:0000259" key="11">
    <source>
        <dbReference type="Pfam" id="PF17975"/>
    </source>
</evidence>
<feature type="domain" description="B12-dependent ribonucleotide reductase insertion" evidence="12">
    <location>
        <begin position="167"/>
        <end position="238"/>
    </location>
</feature>
<dbReference type="GO" id="GO:0031419">
    <property type="term" value="F:cobalamin binding"/>
    <property type="evidence" value="ECO:0007669"/>
    <property type="project" value="UniProtKB-KW"/>
</dbReference>
<keyword evidence="4" id="KW-0846">Cobalamin</keyword>
<dbReference type="AlphaFoldDB" id="A0A2Z4FP82"/>
<proteinExistence type="inferred from homology"/>
<dbReference type="KEGG" id="bsed:DN745_16470"/>
<keyword evidence="6" id="KW-0560">Oxidoreductase</keyword>
<gene>
    <name evidence="13" type="ORF">DN745_16470</name>
</gene>
<dbReference type="PANTHER" id="PTHR43371">
    <property type="entry name" value="VITAMIN B12-DEPENDENT RIBONUCLEOTIDE REDUCTASE"/>
    <property type="match status" value="1"/>
</dbReference>
<protein>
    <recommendedName>
        <fullName evidence="3">ribonucleoside-triphosphate reductase (thioredoxin)</fullName>
        <ecNumber evidence="3">1.17.4.2</ecNumber>
    </recommendedName>
</protein>
<evidence type="ECO:0000256" key="2">
    <source>
        <dbReference type="ARBA" id="ARBA00005654"/>
    </source>
</evidence>
<dbReference type="Pfam" id="PF21995">
    <property type="entry name" value="RNR-II_ins_dom"/>
    <property type="match status" value="1"/>
</dbReference>
<evidence type="ECO:0000313" key="13">
    <source>
        <dbReference type="EMBL" id="AWV90827.1"/>
    </source>
</evidence>
<evidence type="ECO:0000256" key="7">
    <source>
        <dbReference type="ARBA" id="ARBA00023157"/>
    </source>
</evidence>
<comment type="catalytic activity">
    <reaction evidence="10">
        <text>a 2'-deoxyribonucleoside 5'-triphosphate + [thioredoxin]-disulfide + H2O = a ribonucleoside 5'-triphosphate + [thioredoxin]-dithiol</text>
        <dbReference type="Rhea" id="RHEA:12701"/>
        <dbReference type="Rhea" id="RHEA-COMP:10698"/>
        <dbReference type="Rhea" id="RHEA-COMP:10700"/>
        <dbReference type="ChEBI" id="CHEBI:15377"/>
        <dbReference type="ChEBI" id="CHEBI:29950"/>
        <dbReference type="ChEBI" id="CHEBI:50058"/>
        <dbReference type="ChEBI" id="CHEBI:61557"/>
        <dbReference type="ChEBI" id="CHEBI:61560"/>
        <dbReference type="EC" id="1.17.4.2"/>
    </reaction>
</comment>
<evidence type="ECO:0000256" key="10">
    <source>
        <dbReference type="ARBA" id="ARBA00048987"/>
    </source>
</evidence>
<keyword evidence="5" id="KW-0235">DNA replication</keyword>
<evidence type="ECO:0000259" key="12">
    <source>
        <dbReference type="Pfam" id="PF21995"/>
    </source>
</evidence>
<dbReference type="InterPro" id="IPR054158">
    <property type="entry name" value="RNR-II_ins_dom"/>
</dbReference>
<dbReference type="OrthoDB" id="9762933at2"/>
<evidence type="ECO:0000256" key="8">
    <source>
        <dbReference type="ARBA" id="ARBA00023284"/>
    </source>
</evidence>
<dbReference type="EC" id="1.17.4.2" evidence="3"/>
<dbReference type="Pfam" id="PF17975">
    <property type="entry name" value="RNR_Alpha"/>
    <property type="match status" value="1"/>
</dbReference>
<evidence type="ECO:0000313" key="14">
    <source>
        <dbReference type="Proteomes" id="UP000249799"/>
    </source>
</evidence>
<evidence type="ECO:0000256" key="5">
    <source>
        <dbReference type="ARBA" id="ARBA00022705"/>
    </source>
</evidence>
<sequence length="654" mass="74459">MIIDVKRWGFFQLDSRFLDEYRERPVNWGFGDLSWVTYKRTYSRDGEDWWQTCQRVIEGMFTIQRVHCLERGLPWDEEKAHGFACKAYDRLFQFKWTPPGRGLWMMGSDYIYERGGAALNNCGFISTKEIDRNFSRPFAWMFGMSMLGVGVGFDTKGAGKREIVRPERNDDNFVIHDSREGWADALTCLLDAYVGEGSLPATWDYSQVRKKGAEIKSFGGVASGPAPLQKMLETLDALLSTYVGKKVDSRLIVDTMNITGRCVVSGGVRRTAQIAFGEPDDQEFLDLKMDMEKVSAWRWASNNSISAKVGMDYSDVAKRTAVNGEPGYLWLDNARAFGRMKDPADWKDERAEGSNPCVEQTLWDKELCCLVETYPAHHDSFEDFKETLRVAYQYAKTVTLIQTHDAGTNAVMLRNRRIGCSMTGIVQAINKHGYRNFFNWCDEGYGYIQYLDKKYSDWLCIPRSIKTTSVKPSGTVSLLAGATPGVHWDHAPYYIRRVRVQAGHDLIDICREAGYHIEEDHYSDNTMVISFPTKVQSLDRRKNEVSLREKIDLAAQVQYYWADNQVSCTAEFDPETEADEIPQILAAYETRLKGISFLPMSNHGYVQAPYEAISEEKYNELMEGITPLKQGPSGTLAHDQDDKFCSGIACEVKL</sequence>
<dbReference type="InterPro" id="IPR040763">
    <property type="entry name" value="RNR_alpha_hel"/>
</dbReference>
<dbReference type="GO" id="GO:0004748">
    <property type="term" value="F:ribonucleoside-diphosphate reductase activity, thioredoxin disulfide as acceptor"/>
    <property type="evidence" value="ECO:0007669"/>
    <property type="project" value="TreeGrafter"/>
</dbReference>
<dbReference type="SUPFAM" id="SSF51998">
    <property type="entry name" value="PFL-like glycyl radical enzymes"/>
    <property type="match status" value="1"/>
</dbReference>
<dbReference type="PANTHER" id="PTHR43371:SF1">
    <property type="entry name" value="RIBONUCLEOSIDE-DIPHOSPHATE REDUCTASE"/>
    <property type="match status" value="1"/>
</dbReference>